<feature type="transmembrane region" description="Helical" evidence="1">
    <location>
        <begin position="306"/>
        <end position="323"/>
    </location>
</feature>
<dbReference type="Proteomes" id="UP000636793">
    <property type="component" value="Unassembled WGS sequence"/>
</dbReference>
<evidence type="ECO:0000256" key="1">
    <source>
        <dbReference type="SAM" id="Phobius"/>
    </source>
</evidence>
<keyword evidence="1" id="KW-1133">Transmembrane helix</keyword>
<dbReference type="AlphaFoldDB" id="A0A916T6H9"/>
<keyword evidence="1" id="KW-0812">Transmembrane</keyword>
<protein>
    <submittedName>
        <fullName evidence="2">Uncharacterized protein</fullName>
    </submittedName>
</protein>
<gene>
    <name evidence="2" type="ORF">GCM10011492_25190</name>
</gene>
<feature type="transmembrane region" description="Helical" evidence="1">
    <location>
        <begin position="148"/>
        <end position="165"/>
    </location>
</feature>
<reference evidence="2" key="2">
    <citation type="submission" date="2020-09" db="EMBL/GenBank/DDBJ databases">
        <authorList>
            <person name="Sun Q."/>
            <person name="Zhou Y."/>
        </authorList>
    </citation>
    <scope>NUCLEOTIDE SEQUENCE</scope>
    <source>
        <strain evidence="2">CGMCC 1.15085</strain>
    </source>
</reference>
<organism evidence="2 3">
    <name type="scientific">Flexivirga endophytica</name>
    <dbReference type="NCBI Taxonomy" id="1849103"/>
    <lineage>
        <taxon>Bacteria</taxon>
        <taxon>Bacillati</taxon>
        <taxon>Actinomycetota</taxon>
        <taxon>Actinomycetes</taxon>
        <taxon>Micrococcales</taxon>
        <taxon>Dermacoccaceae</taxon>
        <taxon>Flexivirga</taxon>
    </lineage>
</organism>
<proteinExistence type="predicted"/>
<evidence type="ECO:0000313" key="3">
    <source>
        <dbReference type="Proteomes" id="UP000636793"/>
    </source>
</evidence>
<comment type="caution">
    <text evidence="2">The sequence shown here is derived from an EMBL/GenBank/DDBJ whole genome shotgun (WGS) entry which is preliminary data.</text>
</comment>
<feature type="transmembrane region" description="Helical" evidence="1">
    <location>
        <begin position="90"/>
        <end position="111"/>
    </location>
</feature>
<keyword evidence="3" id="KW-1185">Reference proteome</keyword>
<evidence type="ECO:0000313" key="2">
    <source>
        <dbReference type="EMBL" id="GGB33528.1"/>
    </source>
</evidence>
<keyword evidence="1" id="KW-0472">Membrane</keyword>
<reference evidence="2" key="1">
    <citation type="journal article" date="2014" name="Int. J. Syst. Evol. Microbiol.">
        <title>Complete genome sequence of Corynebacterium casei LMG S-19264T (=DSM 44701T), isolated from a smear-ripened cheese.</title>
        <authorList>
            <consortium name="US DOE Joint Genome Institute (JGI-PGF)"/>
            <person name="Walter F."/>
            <person name="Albersmeier A."/>
            <person name="Kalinowski J."/>
            <person name="Ruckert C."/>
        </authorList>
    </citation>
    <scope>NUCLEOTIDE SEQUENCE</scope>
    <source>
        <strain evidence="2">CGMCC 1.15085</strain>
    </source>
</reference>
<feature type="transmembrane region" description="Helical" evidence="1">
    <location>
        <begin position="192"/>
        <end position="208"/>
    </location>
</feature>
<feature type="transmembrane region" description="Helical" evidence="1">
    <location>
        <begin position="123"/>
        <end position="142"/>
    </location>
</feature>
<dbReference type="RefSeq" id="WP_188837395.1">
    <property type="nucleotide sequence ID" value="NZ_BMHI01000004.1"/>
</dbReference>
<feature type="transmembrane region" description="Helical" evidence="1">
    <location>
        <begin position="329"/>
        <end position="347"/>
    </location>
</feature>
<accession>A0A916T6H9</accession>
<name>A0A916T6H9_9MICO</name>
<sequence length="489" mass="52297">MRWGRRSGTVLFGLLLLPLVVSSICWLSTGWLPQGDEGWIALRIHDVFSAHPPLQGMRSTSGITNSGVWAHHPGPIEFYLLAVPYAATGFHPAGLVLGCLLLAAGMVATALWHGRLAGGRTGVAMVVIAVAGCELLLGPFLVLPWNPWPAVLGFIALMVVSWRILLGHRAALPCFVAVGSVVVQANLALIPMVLPLFIVMCAVGMLRWRRERGTVWPLPGWRPRGRPPIWRRPGVLAIVLTLALWLPALVELFVVTPNNASQVWALALDTLGSPLRLVATVVLVAGCCWCAWPIDSTVRISPRSALRWVSGLVGLGLALSVAASGATRVLYLVMALGAIILAGVAWCDTWVRSLPAQRVPPVAWAALGLLVALLIGPAGPMHNRFVGGETSDSKLARQPVEEAVRQLRAAGVHGGAVVVHCDAGRALVSFCPAVVARLAADGYAPYFDTYWPKREDDAYRRIDRAPADAVAVTIRDDHSPLVTMPSGRG</sequence>
<feature type="transmembrane region" description="Helical" evidence="1">
    <location>
        <begin position="229"/>
        <end position="255"/>
    </location>
</feature>
<feature type="transmembrane region" description="Helical" evidence="1">
    <location>
        <begin position="359"/>
        <end position="379"/>
    </location>
</feature>
<feature type="transmembrane region" description="Helical" evidence="1">
    <location>
        <begin position="275"/>
        <end position="294"/>
    </location>
</feature>
<dbReference type="EMBL" id="BMHI01000004">
    <property type="protein sequence ID" value="GGB33528.1"/>
    <property type="molecule type" value="Genomic_DNA"/>
</dbReference>